<sequence>MKEDAVDMLWKQVKHKLPGVQLAVHRNRRLEVPDWWRRRRMIPELSYTTLYIHNIFSSCTLITLYGNNLRQLQSPPVIICHYTESRYVHFDKSASYQRRFSFEDEDGQQCIIACVIFFYSFPSPNSSNVSSECEMTCGYRHPEFSRQPFLFCCTCSS</sequence>
<evidence type="ECO:0000313" key="1">
    <source>
        <dbReference type="EMBL" id="KAI9387830.1"/>
    </source>
</evidence>
<protein>
    <submittedName>
        <fullName evidence="1">Uncharacterized protein</fullName>
    </submittedName>
</protein>
<accession>A0ACC0SF66</accession>
<keyword evidence="2" id="KW-1185">Reference proteome</keyword>
<evidence type="ECO:0000313" key="2">
    <source>
        <dbReference type="Proteomes" id="UP000006729"/>
    </source>
</evidence>
<proteinExistence type="predicted"/>
<gene>
    <name evidence="1" type="ORF">POPTR_010G227901v4</name>
</gene>
<comment type="caution">
    <text evidence="1">The sequence shown here is derived from an EMBL/GenBank/DDBJ whole genome shotgun (WGS) entry which is preliminary data.</text>
</comment>
<dbReference type="Proteomes" id="UP000006729">
    <property type="component" value="Chromosome 10"/>
</dbReference>
<reference evidence="1 2" key="1">
    <citation type="journal article" date="2006" name="Science">
        <title>The genome of black cottonwood, Populus trichocarpa (Torr. &amp; Gray).</title>
        <authorList>
            <person name="Tuskan G.A."/>
            <person name="Difazio S."/>
            <person name="Jansson S."/>
            <person name="Bohlmann J."/>
            <person name="Grigoriev I."/>
            <person name="Hellsten U."/>
            <person name="Putnam N."/>
            <person name="Ralph S."/>
            <person name="Rombauts S."/>
            <person name="Salamov A."/>
            <person name="Schein J."/>
            <person name="Sterck L."/>
            <person name="Aerts A."/>
            <person name="Bhalerao R.R."/>
            <person name="Bhalerao R.P."/>
            <person name="Blaudez D."/>
            <person name="Boerjan W."/>
            <person name="Brun A."/>
            <person name="Brunner A."/>
            <person name="Busov V."/>
            <person name="Campbell M."/>
            <person name="Carlson J."/>
            <person name="Chalot M."/>
            <person name="Chapman J."/>
            <person name="Chen G.L."/>
            <person name="Cooper D."/>
            <person name="Coutinho P.M."/>
            <person name="Couturier J."/>
            <person name="Covert S."/>
            <person name="Cronk Q."/>
            <person name="Cunningham R."/>
            <person name="Davis J."/>
            <person name="Degroeve S."/>
            <person name="Dejardin A."/>
            <person name="Depamphilis C."/>
            <person name="Detter J."/>
            <person name="Dirks B."/>
            <person name="Dubchak I."/>
            <person name="Duplessis S."/>
            <person name="Ehlting J."/>
            <person name="Ellis B."/>
            <person name="Gendler K."/>
            <person name="Goodstein D."/>
            <person name="Gribskov M."/>
            <person name="Grimwood J."/>
            <person name="Groover A."/>
            <person name="Gunter L."/>
            <person name="Hamberger B."/>
            <person name="Heinze B."/>
            <person name="Helariutta Y."/>
            <person name="Henrissat B."/>
            <person name="Holligan D."/>
            <person name="Holt R."/>
            <person name="Huang W."/>
            <person name="Islam-Faridi N."/>
            <person name="Jones S."/>
            <person name="Jones-Rhoades M."/>
            <person name="Jorgensen R."/>
            <person name="Joshi C."/>
            <person name="Kangasjarvi J."/>
            <person name="Karlsson J."/>
            <person name="Kelleher C."/>
            <person name="Kirkpatrick R."/>
            <person name="Kirst M."/>
            <person name="Kohler A."/>
            <person name="Kalluri U."/>
            <person name="Larimer F."/>
            <person name="Leebens-Mack J."/>
            <person name="Leple J.C."/>
            <person name="Locascio P."/>
            <person name="Lou Y."/>
            <person name="Lucas S."/>
            <person name="Martin F."/>
            <person name="Montanini B."/>
            <person name="Napoli C."/>
            <person name="Nelson D.R."/>
            <person name="Nelson C."/>
            <person name="Nieminen K."/>
            <person name="Nilsson O."/>
            <person name="Pereda V."/>
            <person name="Peter G."/>
            <person name="Philippe R."/>
            <person name="Pilate G."/>
            <person name="Poliakov A."/>
            <person name="Razumovskaya J."/>
            <person name="Richardson P."/>
            <person name="Rinaldi C."/>
            <person name="Ritland K."/>
            <person name="Rouze P."/>
            <person name="Ryaboy D."/>
            <person name="Schmutz J."/>
            <person name="Schrader J."/>
            <person name="Segerman B."/>
            <person name="Shin H."/>
            <person name="Siddiqui A."/>
            <person name="Sterky F."/>
            <person name="Terry A."/>
            <person name="Tsai C.J."/>
            <person name="Uberbacher E."/>
            <person name="Unneberg P."/>
            <person name="Vahala J."/>
            <person name="Wall K."/>
            <person name="Wessler S."/>
            <person name="Yang G."/>
            <person name="Yin T."/>
            <person name="Douglas C."/>
            <person name="Marra M."/>
            <person name="Sandberg G."/>
            <person name="Van de Peer Y."/>
            <person name="Rokhsar D."/>
        </authorList>
    </citation>
    <scope>NUCLEOTIDE SEQUENCE [LARGE SCALE GENOMIC DNA]</scope>
    <source>
        <strain evidence="2">cv. Nisqually</strain>
    </source>
</reference>
<organism evidence="1 2">
    <name type="scientific">Populus trichocarpa</name>
    <name type="common">Western balsam poplar</name>
    <name type="synonym">Populus balsamifera subsp. trichocarpa</name>
    <dbReference type="NCBI Taxonomy" id="3694"/>
    <lineage>
        <taxon>Eukaryota</taxon>
        <taxon>Viridiplantae</taxon>
        <taxon>Streptophyta</taxon>
        <taxon>Embryophyta</taxon>
        <taxon>Tracheophyta</taxon>
        <taxon>Spermatophyta</taxon>
        <taxon>Magnoliopsida</taxon>
        <taxon>eudicotyledons</taxon>
        <taxon>Gunneridae</taxon>
        <taxon>Pentapetalae</taxon>
        <taxon>rosids</taxon>
        <taxon>fabids</taxon>
        <taxon>Malpighiales</taxon>
        <taxon>Salicaceae</taxon>
        <taxon>Saliceae</taxon>
        <taxon>Populus</taxon>
    </lineage>
</organism>
<dbReference type="EMBL" id="CM009299">
    <property type="protein sequence ID" value="KAI9387830.1"/>
    <property type="molecule type" value="Genomic_DNA"/>
</dbReference>
<name>A0ACC0SF66_POPTR</name>